<accession>L8WZN3</accession>
<evidence type="ECO:0000313" key="2">
    <source>
        <dbReference type="EMBL" id="ELU42238.1"/>
    </source>
</evidence>
<dbReference type="Proteomes" id="UP000011668">
    <property type="component" value="Unassembled WGS sequence"/>
</dbReference>
<dbReference type="HOGENOM" id="CLU_038171_2_0_1"/>
<protein>
    <recommendedName>
        <fullName evidence="1">LYC1 C-terminal domain-containing protein</fullName>
    </recommendedName>
</protein>
<comment type="caution">
    <text evidence="2">The sequence shown here is derived from an EMBL/GenBank/DDBJ whole genome shotgun (WGS) entry which is preliminary data.</text>
</comment>
<name>L8WZN3_THACA</name>
<dbReference type="InterPro" id="IPR053013">
    <property type="entry name" value="LAT"/>
</dbReference>
<dbReference type="EMBL" id="AFRT01000886">
    <property type="protein sequence ID" value="ELU42238.1"/>
    <property type="molecule type" value="Genomic_DNA"/>
</dbReference>
<evidence type="ECO:0000313" key="3">
    <source>
        <dbReference type="Proteomes" id="UP000011668"/>
    </source>
</evidence>
<dbReference type="Pfam" id="PF22998">
    <property type="entry name" value="GNAT_LYC1-like"/>
    <property type="match status" value="1"/>
</dbReference>
<reference evidence="2 3" key="1">
    <citation type="journal article" date="2013" name="Nat. Commun.">
        <title>The evolution and pathogenic mechanisms of the rice sheath blight pathogen.</title>
        <authorList>
            <person name="Zheng A."/>
            <person name="Lin R."/>
            <person name="Xu L."/>
            <person name="Qin P."/>
            <person name="Tang C."/>
            <person name="Ai P."/>
            <person name="Zhang D."/>
            <person name="Liu Y."/>
            <person name="Sun Z."/>
            <person name="Feng H."/>
            <person name="Wang Y."/>
            <person name="Chen Y."/>
            <person name="Liang X."/>
            <person name="Fu R."/>
            <person name="Li Q."/>
            <person name="Zhang J."/>
            <person name="Yu X."/>
            <person name="Xie Z."/>
            <person name="Ding L."/>
            <person name="Guan P."/>
            <person name="Tang J."/>
            <person name="Liang Y."/>
            <person name="Wang S."/>
            <person name="Deng Q."/>
            <person name="Li S."/>
            <person name="Zhu J."/>
            <person name="Wang L."/>
            <person name="Liu H."/>
            <person name="Li P."/>
        </authorList>
    </citation>
    <scope>NUCLEOTIDE SEQUENCE [LARGE SCALE GENOMIC DNA]</scope>
    <source>
        <strain evidence="3">AG-1 IA</strain>
    </source>
</reference>
<gene>
    <name evidence="2" type="ORF">AG1IA_03732</name>
</gene>
<proteinExistence type="predicted"/>
<dbReference type="InterPro" id="IPR055100">
    <property type="entry name" value="GNAT_LYC1-like"/>
</dbReference>
<dbReference type="OrthoDB" id="2020070at2759"/>
<dbReference type="PANTHER" id="PTHR34815:SF2">
    <property type="entry name" value="N-ACETYLTRANSFERASE DOMAIN-CONTAINING PROTEIN"/>
    <property type="match status" value="1"/>
</dbReference>
<organism evidence="2 3">
    <name type="scientific">Thanatephorus cucumeris (strain AG1-IA)</name>
    <name type="common">Rice sheath blight fungus</name>
    <name type="synonym">Rhizoctonia solani</name>
    <dbReference type="NCBI Taxonomy" id="983506"/>
    <lineage>
        <taxon>Eukaryota</taxon>
        <taxon>Fungi</taxon>
        <taxon>Dikarya</taxon>
        <taxon>Basidiomycota</taxon>
        <taxon>Agaricomycotina</taxon>
        <taxon>Agaricomycetes</taxon>
        <taxon>Cantharellales</taxon>
        <taxon>Ceratobasidiaceae</taxon>
        <taxon>Rhizoctonia</taxon>
        <taxon>Rhizoctonia solani AG-1</taxon>
    </lineage>
</organism>
<feature type="domain" description="LYC1 C-terminal" evidence="1">
    <location>
        <begin position="254"/>
        <end position="425"/>
    </location>
</feature>
<dbReference type="AlphaFoldDB" id="L8WZN3"/>
<keyword evidence="3" id="KW-1185">Reference proteome</keyword>
<evidence type="ECO:0000259" key="1">
    <source>
        <dbReference type="Pfam" id="PF22998"/>
    </source>
</evidence>
<sequence length="529" mass="58245">MMNCQSSALEPVTVMIRRHLSLPFRTRHIAQGMDQRICRCKGLVFGAKKQIAYLVPPTPCAPNFNTLHGAIRSVAPAMSFGHLVVKPASEAQVHEAQLRSGAYWGVRAGVSIDDFLKLHPVLQQGVFAKNGKLQYCLARDILTLHPGQTSPSCGFGHAISFVIVPPEHRGKGYAQCFMSLLHSALAPHRYPNILQVPTTTSRPSSVSVLYSAVGDYYARCIPVAGESGWIQQKSWRTTWPLSSIRIPPKKAISLPVELLSESDVTKVLDSDDTLVPADLLELQKKNPKKTFFAFVPTSPLNTYFLTMSKLAMGGLSNNAWGAQIPGSKDFMTWVIFNQPTLKVVITRIRASPESFPVLLDAALRVAQDAKCEGIEIGNIPAHLKEIAKASGGVTTRWDDHLPAFKWYGEGSEAAGADAVWAMEERSIVMEPRSDQIVVTHEQYMTIIDLVVCILVSVAQLSHDAYTHGRTNPSKVSVPSFESVRSRSIHMYRSGVKIPRNFNGIVRMANGCSTYDNRSNQVLLVSPKYP</sequence>
<dbReference type="PANTHER" id="PTHR34815">
    <property type="entry name" value="LYSINE ACETYLTRANSFERASE"/>
    <property type="match status" value="1"/>
</dbReference>